<evidence type="ECO:0000313" key="3">
    <source>
        <dbReference type="Proteomes" id="UP000184267"/>
    </source>
</evidence>
<dbReference type="PANTHER" id="PTHR36183">
    <property type="entry name" value="BETA-GLUCURONIDASE"/>
    <property type="match status" value="1"/>
</dbReference>
<dbReference type="EMBL" id="MNAD01000785">
    <property type="protein sequence ID" value="OJT10375.1"/>
    <property type="molecule type" value="Genomic_DNA"/>
</dbReference>
<reference evidence="2 3" key="1">
    <citation type="submission" date="2016-10" db="EMBL/GenBank/DDBJ databases">
        <title>Genome sequence of the basidiomycete white-rot fungus Trametes pubescens.</title>
        <authorList>
            <person name="Makela M.R."/>
            <person name="Granchi Z."/>
            <person name="Peng M."/>
            <person name="De Vries R.P."/>
            <person name="Grigoriev I."/>
            <person name="Riley R."/>
            <person name="Hilden K."/>
        </authorList>
    </citation>
    <scope>NUCLEOTIDE SEQUENCE [LARGE SCALE GENOMIC DNA]</scope>
    <source>
        <strain evidence="2 3">FBCC735</strain>
    </source>
</reference>
<feature type="chain" id="PRO_5011956687" evidence="1">
    <location>
        <begin position="32"/>
        <end position="160"/>
    </location>
</feature>
<name>A0A1M2VS01_TRAPU</name>
<evidence type="ECO:0000313" key="2">
    <source>
        <dbReference type="EMBL" id="OJT10375.1"/>
    </source>
</evidence>
<dbReference type="Gene3D" id="3.20.20.80">
    <property type="entry name" value="Glycosidases"/>
    <property type="match status" value="1"/>
</dbReference>
<evidence type="ECO:0000256" key="1">
    <source>
        <dbReference type="SAM" id="SignalP"/>
    </source>
</evidence>
<dbReference type="OrthoDB" id="2796951at2759"/>
<dbReference type="AlphaFoldDB" id="A0A1M2VS01"/>
<gene>
    <name evidence="2" type="ORF">TRAPUB_13134</name>
</gene>
<sequence>MARSPTFSGPFAALLHLLCLVSPLYTQTAHAAVAVAPPASPPPANANVVYSNFMGVSLELSFINYYFGNSTDQIPQPVVSYLSALQTRGSGKPVRLRLGGNSMDSSTYVPSQPDIIEFTDPNANSNDRPVNYGPQLFDVMKGVSTAVGGAQFLVGEPSQT</sequence>
<keyword evidence="1" id="KW-0732">Signal</keyword>
<proteinExistence type="predicted"/>
<dbReference type="PANTHER" id="PTHR36183:SF2">
    <property type="entry name" value="BETA-GLUCURONIDASE C-TERMINAL DOMAIN-CONTAINING PROTEIN"/>
    <property type="match status" value="1"/>
</dbReference>
<dbReference type="InterPro" id="IPR052974">
    <property type="entry name" value="GH79_Enzymes"/>
</dbReference>
<dbReference type="STRING" id="154538.A0A1M2VS01"/>
<comment type="caution">
    <text evidence="2">The sequence shown here is derived from an EMBL/GenBank/DDBJ whole genome shotgun (WGS) entry which is preliminary data.</text>
</comment>
<feature type="signal peptide" evidence="1">
    <location>
        <begin position="1"/>
        <end position="31"/>
    </location>
</feature>
<organism evidence="2 3">
    <name type="scientific">Trametes pubescens</name>
    <name type="common">White-rot fungus</name>
    <dbReference type="NCBI Taxonomy" id="154538"/>
    <lineage>
        <taxon>Eukaryota</taxon>
        <taxon>Fungi</taxon>
        <taxon>Dikarya</taxon>
        <taxon>Basidiomycota</taxon>
        <taxon>Agaricomycotina</taxon>
        <taxon>Agaricomycetes</taxon>
        <taxon>Polyporales</taxon>
        <taxon>Polyporaceae</taxon>
        <taxon>Trametes</taxon>
    </lineage>
</organism>
<keyword evidence="3" id="KW-1185">Reference proteome</keyword>
<accession>A0A1M2VS01</accession>
<dbReference type="Proteomes" id="UP000184267">
    <property type="component" value="Unassembled WGS sequence"/>
</dbReference>
<protein>
    <submittedName>
        <fullName evidence="2">Uncharacterized protein</fullName>
    </submittedName>
</protein>